<organism evidence="8 9">
    <name type="scientific">Nitrosospira multiformis</name>
    <dbReference type="NCBI Taxonomy" id="1231"/>
    <lineage>
        <taxon>Bacteria</taxon>
        <taxon>Pseudomonadati</taxon>
        <taxon>Pseudomonadota</taxon>
        <taxon>Betaproteobacteria</taxon>
        <taxon>Nitrosomonadales</taxon>
        <taxon>Nitrosomonadaceae</taxon>
        <taxon>Nitrosospira</taxon>
    </lineage>
</organism>
<keyword evidence="3" id="KW-1003">Cell membrane</keyword>
<evidence type="ECO:0000313" key="9">
    <source>
        <dbReference type="Proteomes" id="UP000183471"/>
    </source>
</evidence>
<comment type="caution">
    <text evidence="8">The sequence shown here is derived from an EMBL/GenBank/DDBJ whole genome shotgun (WGS) entry which is preliminary data.</text>
</comment>
<feature type="transmembrane region" description="Helical" evidence="7">
    <location>
        <begin position="101"/>
        <end position="119"/>
    </location>
</feature>
<feature type="transmembrane region" description="Helical" evidence="7">
    <location>
        <begin position="197"/>
        <end position="218"/>
    </location>
</feature>
<feature type="transmembrane region" description="Helical" evidence="7">
    <location>
        <begin position="51"/>
        <end position="70"/>
    </location>
</feature>
<dbReference type="PANTHER" id="PTHR10464">
    <property type="entry name" value="UREA TRANSPORTER"/>
    <property type="match status" value="1"/>
</dbReference>
<dbReference type="Gene3D" id="1.10.3430.10">
    <property type="entry name" value="Ammonium transporter AmtB like domains"/>
    <property type="match status" value="1"/>
</dbReference>
<feature type="transmembrane region" description="Helical" evidence="7">
    <location>
        <begin position="276"/>
        <end position="298"/>
    </location>
</feature>
<accession>A0ABY0TNF6</accession>
<evidence type="ECO:0000256" key="3">
    <source>
        <dbReference type="ARBA" id="ARBA00022475"/>
    </source>
</evidence>
<keyword evidence="5 7" id="KW-1133">Transmembrane helix</keyword>
<dbReference type="Proteomes" id="UP000183471">
    <property type="component" value="Unassembled WGS sequence"/>
</dbReference>
<name>A0ABY0TNF6_9PROT</name>
<protein>
    <submittedName>
        <fullName evidence="8">Urea transporter</fullName>
    </submittedName>
</protein>
<feature type="transmembrane region" description="Helical" evidence="7">
    <location>
        <begin position="225"/>
        <end position="244"/>
    </location>
</feature>
<evidence type="ECO:0000256" key="5">
    <source>
        <dbReference type="ARBA" id="ARBA00022989"/>
    </source>
</evidence>
<reference evidence="8 9" key="1">
    <citation type="submission" date="2016-10" db="EMBL/GenBank/DDBJ databases">
        <authorList>
            <person name="Varghese N."/>
            <person name="Submissions S."/>
        </authorList>
    </citation>
    <scope>NUCLEOTIDE SEQUENCE [LARGE SCALE GENOMIC DNA]</scope>
    <source>
        <strain evidence="8 9">Nl1</strain>
    </source>
</reference>
<dbReference type="Pfam" id="PF03253">
    <property type="entry name" value="UT"/>
    <property type="match status" value="1"/>
</dbReference>
<comment type="similarity">
    <text evidence="2">Belongs to the urea transporter family.</text>
</comment>
<dbReference type="PIRSF" id="PIRSF016502">
    <property type="entry name" value="Urea_transporter"/>
    <property type="match status" value="1"/>
</dbReference>
<feature type="transmembrane region" description="Helical" evidence="7">
    <location>
        <begin position="131"/>
        <end position="152"/>
    </location>
</feature>
<dbReference type="InterPro" id="IPR029020">
    <property type="entry name" value="Ammonium/urea_transptr"/>
</dbReference>
<evidence type="ECO:0000256" key="6">
    <source>
        <dbReference type="ARBA" id="ARBA00023136"/>
    </source>
</evidence>
<gene>
    <name evidence="8" type="ORF">SAMN05216402_2684</name>
</gene>
<keyword evidence="9" id="KW-1185">Reference proteome</keyword>
<feature type="transmembrane region" description="Helical" evidence="7">
    <location>
        <begin position="77"/>
        <end position="95"/>
    </location>
</feature>
<keyword evidence="4 7" id="KW-0812">Transmembrane</keyword>
<evidence type="ECO:0000313" key="8">
    <source>
        <dbReference type="EMBL" id="SDQ88587.1"/>
    </source>
</evidence>
<evidence type="ECO:0000256" key="7">
    <source>
        <dbReference type="SAM" id="Phobius"/>
    </source>
</evidence>
<dbReference type="EMBL" id="FNKY01000001">
    <property type="protein sequence ID" value="SDQ88587.1"/>
    <property type="molecule type" value="Genomic_DNA"/>
</dbReference>
<feature type="transmembrane region" description="Helical" evidence="7">
    <location>
        <begin position="250"/>
        <end position="269"/>
    </location>
</feature>
<evidence type="ECO:0000256" key="4">
    <source>
        <dbReference type="ARBA" id="ARBA00022692"/>
    </source>
</evidence>
<sequence>MIVNWLLKIDEALPRSLRVILRGVGQVVFCGNAVTGFIFLAAFYINDAMAGLAATLGAVSSTAAAIALKCSRSDIDAGLYGFNGTLAGACLWTFLGHTPQLWLYIVLAAMLSSMVFAFMTKPSALPFTFQIPPATAPFVLICWIFILAVPAVDHAFDIGPDVRAVDPDLPIPASSGSMPGAGSAWAGMRPALLIKGVSQVFFADSLAVGILILIGVALASPRGALLLAGGAFTGSLVATLLEADYHATEIGLYGFNAGLASVAVGQIFLRPDTRSALLAVLASVLAPLVQIGFSQIFLLANLPVLAAPFLFVLWVVLFIAGRWQRWRPSPLEKPVEPA</sequence>
<keyword evidence="6 7" id="KW-0472">Membrane</keyword>
<proteinExistence type="inferred from homology"/>
<dbReference type="InterPro" id="IPR004937">
    <property type="entry name" value="Urea_transporter"/>
</dbReference>
<feature type="transmembrane region" description="Helical" evidence="7">
    <location>
        <begin position="304"/>
        <end position="323"/>
    </location>
</feature>
<comment type="subcellular location">
    <subcellularLocation>
        <location evidence="1">Cell membrane</location>
        <topology evidence="1">Multi-pass membrane protein</topology>
    </subcellularLocation>
</comment>
<evidence type="ECO:0000256" key="2">
    <source>
        <dbReference type="ARBA" id="ARBA00005914"/>
    </source>
</evidence>
<evidence type="ECO:0000256" key="1">
    <source>
        <dbReference type="ARBA" id="ARBA00004651"/>
    </source>
</evidence>
<feature type="transmembrane region" description="Helical" evidence="7">
    <location>
        <begin position="20"/>
        <end position="45"/>
    </location>
</feature>
<dbReference type="PANTHER" id="PTHR10464:SF4">
    <property type="entry name" value="UREA TRANSPORTER"/>
    <property type="match status" value="1"/>
</dbReference>